<dbReference type="AlphaFoldDB" id="A0A388M5I2"/>
<reference evidence="2 3" key="1">
    <citation type="journal article" date="2018" name="Cell">
        <title>The Chara Genome: Secondary Complexity and Implications for Plant Terrestrialization.</title>
        <authorList>
            <person name="Nishiyama T."/>
            <person name="Sakayama H."/>
            <person name="Vries J.D."/>
            <person name="Buschmann H."/>
            <person name="Saint-Marcoux D."/>
            <person name="Ullrich K.K."/>
            <person name="Haas F.B."/>
            <person name="Vanderstraeten L."/>
            <person name="Becker D."/>
            <person name="Lang D."/>
            <person name="Vosolsobe S."/>
            <person name="Rombauts S."/>
            <person name="Wilhelmsson P.K.I."/>
            <person name="Janitza P."/>
            <person name="Kern R."/>
            <person name="Heyl A."/>
            <person name="Rumpler F."/>
            <person name="Villalobos L.I.A.C."/>
            <person name="Clay J.M."/>
            <person name="Skokan R."/>
            <person name="Toyoda A."/>
            <person name="Suzuki Y."/>
            <person name="Kagoshima H."/>
            <person name="Schijlen E."/>
            <person name="Tajeshwar N."/>
            <person name="Catarino B."/>
            <person name="Hetherington A.J."/>
            <person name="Saltykova A."/>
            <person name="Bonnot C."/>
            <person name="Breuninger H."/>
            <person name="Symeonidi A."/>
            <person name="Radhakrishnan G.V."/>
            <person name="Van Nieuwerburgh F."/>
            <person name="Deforce D."/>
            <person name="Chang C."/>
            <person name="Karol K.G."/>
            <person name="Hedrich R."/>
            <person name="Ulvskov P."/>
            <person name="Glockner G."/>
            <person name="Delwiche C.F."/>
            <person name="Petrasek J."/>
            <person name="Van de Peer Y."/>
            <person name="Friml J."/>
            <person name="Beilby M."/>
            <person name="Dolan L."/>
            <person name="Kohara Y."/>
            <person name="Sugano S."/>
            <person name="Fujiyama A."/>
            <person name="Delaux P.-M."/>
            <person name="Quint M."/>
            <person name="TheiBen G."/>
            <person name="Hagemann M."/>
            <person name="Harholt J."/>
            <person name="Dunand C."/>
            <person name="Zachgo S."/>
            <person name="Langdale J."/>
            <person name="Maumus F."/>
            <person name="Straeten D.V.D."/>
            <person name="Gould S.B."/>
            <person name="Rensing S.A."/>
        </authorList>
    </citation>
    <scope>NUCLEOTIDE SEQUENCE [LARGE SCALE GENOMIC DNA]</scope>
    <source>
        <strain evidence="2 3">S276</strain>
    </source>
</reference>
<feature type="compositionally biased region" description="Basic and acidic residues" evidence="1">
    <location>
        <begin position="290"/>
        <end position="301"/>
    </location>
</feature>
<evidence type="ECO:0000313" key="2">
    <source>
        <dbReference type="EMBL" id="GBG89800.1"/>
    </source>
</evidence>
<evidence type="ECO:0000313" key="3">
    <source>
        <dbReference type="Proteomes" id="UP000265515"/>
    </source>
</evidence>
<dbReference type="Proteomes" id="UP000265515">
    <property type="component" value="Unassembled WGS sequence"/>
</dbReference>
<feature type="region of interest" description="Disordered" evidence="1">
    <location>
        <begin position="271"/>
        <end position="302"/>
    </location>
</feature>
<proteinExistence type="predicted"/>
<sequence>MPEDGGAGRFLTLEDLIAALDRHERTPSNVLKVETFDFDGERVSEWLDLVEQAMVGLSDEVKFQRIMRYVLHRHHQEVQKVVDAAHGIWARFRENMLRKYRLGDGLLTISDLEGMNKDDFTTIGVFVQEFKKKARKVHGISEERQCAIFLELLTGSEAPELTNRGGGSAKLTWATINRGVEDGSLDQVEQDQMRLQRRKRKERDAAALGTPGVKRIVTYVLAALGYGQDAEAQRKAVAVVQGRGKEVGDEGAGQEDYGGEETGSDFLKAAMQRGGRGTRPRQRPLGASGGEERHGPFRREPTPVFDDDNIEFFLDAYREHAAQRGWDLSERVRHLRGVGRFEEPVAQIREEALTWSEVEARMQRLRVLPLGNDGLPIRLEEGNVEKFIPAYEQYMSDQGVPRDEWVQTLLIWTRGAECALARQIRGRARDWEDCRAQWRVAFRRLEP</sequence>
<feature type="region of interest" description="Disordered" evidence="1">
    <location>
        <begin position="243"/>
        <end position="262"/>
    </location>
</feature>
<keyword evidence="3" id="KW-1185">Reference proteome</keyword>
<name>A0A388M5I2_CHABU</name>
<accession>A0A388M5I2</accession>
<evidence type="ECO:0000256" key="1">
    <source>
        <dbReference type="SAM" id="MobiDB-lite"/>
    </source>
</evidence>
<dbReference type="EMBL" id="BFEA01000762">
    <property type="protein sequence ID" value="GBG89800.1"/>
    <property type="molecule type" value="Genomic_DNA"/>
</dbReference>
<gene>
    <name evidence="2" type="ORF">CBR_g49651</name>
</gene>
<protein>
    <submittedName>
        <fullName evidence="2">Uncharacterized protein</fullName>
    </submittedName>
</protein>
<organism evidence="2 3">
    <name type="scientific">Chara braunii</name>
    <name type="common">Braun's stonewort</name>
    <dbReference type="NCBI Taxonomy" id="69332"/>
    <lineage>
        <taxon>Eukaryota</taxon>
        <taxon>Viridiplantae</taxon>
        <taxon>Streptophyta</taxon>
        <taxon>Charophyceae</taxon>
        <taxon>Charales</taxon>
        <taxon>Characeae</taxon>
        <taxon>Chara</taxon>
    </lineage>
</organism>
<dbReference type="Gramene" id="GBG89800">
    <property type="protein sequence ID" value="GBG89800"/>
    <property type="gene ID" value="CBR_g49651"/>
</dbReference>
<comment type="caution">
    <text evidence="2">The sequence shown here is derived from an EMBL/GenBank/DDBJ whole genome shotgun (WGS) entry which is preliminary data.</text>
</comment>